<dbReference type="Proteomes" id="UP000054324">
    <property type="component" value="Unassembled WGS sequence"/>
</dbReference>
<proteinExistence type="predicted"/>
<dbReference type="AlphaFoldDB" id="A0A074ZCK0"/>
<dbReference type="GeneID" id="20321741"/>
<organism evidence="2 3">
    <name type="scientific">Opisthorchis viverrini</name>
    <name type="common">Southeast Asian liver fluke</name>
    <dbReference type="NCBI Taxonomy" id="6198"/>
    <lineage>
        <taxon>Eukaryota</taxon>
        <taxon>Metazoa</taxon>
        <taxon>Spiralia</taxon>
        <taxon>Lophotrochozoa</taxon>
        <taxon>Platyhelminthes</taxon>
        <taxon>Trematoda</taxon>
        <taxon>Digenea</taxon>
        <taxon>Opisthorchiida</taxon>
        <taxon>Opisthorchiata</taxon>
        <taxon>Opisthorchiidae</taxon>
        <taxon>Opisthorchis</taxon>
    </lineage>
</organism>
<dbReference type="CTD" id="20321741"/>
<keyword evidence="3" id="KW-1185">Reference proteome</keyword>
<evidence type="ECO:0000256" key="1">
    <source>
        <dbReference type="SAM" id="MobiDB-lite"/>
    </source>
</evidence>
<evidence type="ECO:0000313" key="3">
    <source>
        <dbReference type="Proteomes" id="UP000054324"/>
    </source>
</evidence>
<evidence type="ECO:0000313" key="2">
    <source>
        <dbReference type="EMBL" id="KER24888.1"/>
    </source>
</evidence>
<protein>
    <submittedName>
        <fullName evidence="2">Uncharacterized protein</fullName>
    </submittedName>
</protein>
<sequence length="269" mass="29081">MVPQGVSGSSSCLVHGILTIIPDETTNLGRYHHKGYEITPKGNNTLRWFVEVRSGSKTGNPPKRTDWGRFCIPTLVKHGEQSSPLREHSKMHSTHVKAFTVPVVAHEFRTILNAGIRIKNRASNHQKDLVGDANGDSWKTSDSISIGNFVLLPGQQPLRTLLAERSHNFLHYCDHFLDEAVRIPMPSSGGSGNCGSVILSSCSSFVRVPPTSASEACSELSGLSREDEAPSGTTNGGLSFGSSTLQAKPLNLAGSKRTRVSVRHSTVDE</sequence>
<feature type="region of interest" description="Disordered" evidence="1">
    <location>
        <begin position="221"/>
        <end position="242"/>
    </location>
</feature>
<gene>
    <name evidence="2" type="ORF">T265_07562</name>
</gene>
<reference evidence="2 3" key="1">
    <citation type="submission" date="2013-11" db="EMBL/GenBank/DDBJ databases">
        <title>Opisthorchis viverrini - life in the bile duct.</title>
        <authorList>
            <person name="Young N.D."/>
            <person name="Nagarajan N."/>
            <person name="Lin S.J."/>
            <person name="Korhonen P.K."/>
            <person name="Jex A.R."/>
            <person name="Hall R.S."/>
            <person name="Safavi-Hemami H."/>
            <person name="Kaewkong W."/>
            <person name="Bertrand D."/>
            <person name="Gao S."/>
            <person name="Seet Q."/>
            <person name="Wongkham S."/>
            <person name="Teh B.T."/>
            <person name="Wongkham C."/>
            <person name="Intapan P.M."/>
            <person name="Maleewong W."/>
            <person name="Yang X."/>
            <person name="Hu M."/>
            <person name="Wang Z."/>
            <person name="Hofmann A."/>
            <person name="Sternberg P.W."/>
            <person name="Tan P."/>
            <person name="Wang J."/>
            <person name="Gasser R.B."/>
        </authorList>
    </citation>
    <scope>NUCLEOTIDE SEQUENCE [LARGE SCALE GENOMIC DNA]</scope>
</reference>
<dbReference type="OrthoDB" id="10068793at2759"/>
<name>A0A074ZCK0_OPIVI</name>
<dbReference type="RefSeq" id="XP_009171376.1">
    <property type="nucleotide sequence ID" value="XM_009173112.1"/>
</dbReference>
<dbReference type="KEGG" id="ovi:T265_07562"/>
<accession>A0A074ZCK0</accession>
<dbReference type="EMBL" id="KL596794">
    <property type="protein sequence ID" value="KER24888.1"/>
    <property type="molecule type" value="Genomic_DNA"/>
</dbReference>